<evidence type="ECO:0000259" key="3">
    <source>
        <dbReference type="PROSITE" id="PS51995"/>
    </source>
</evidence>
<dbReference type="AlphaFoldDB" id="A0A285CMJ0"/>
<evidence type="ECO:0000256" key="2">
    <source>
        <dbReference type="ARBA" id="ARBA00022525"/>
    </source>
</evidence>
<dbReference type="InterPro" id="IPR047568">
    <property type="entry name" value="ATLF-like_dom"/>
</dbReference>
<proteinExistence type="predicted"/>
<dbReference type="InterPro" id="IPR014781">
    <property type="entry name" value="Anthrax_toxin_lethal/edema_N/C"/>
</dbReference>
<dbReference type="RefSeq" id="WP_097157629.1">
    <property type="nucleotide sequence ID" value="NZ_JBEPMQ010000001.1"/>
</dbReference>
<dbReference type="CDD" id="cd20183">
    <property type="entry name" value="M34_PPEP"/>
    <property type="match status" value="1"/>
</dbReference>
<dbReference type="GO" id="GO:0005576">
    <property type="term" value="C:extracellular region"/>
    <property type="evidence" value="ECO:0007669"/>
    <property type="project" value="UniProtKB-SubCell"/>
</dbReference>
<dbReference type="GO" id="GO:0008237">
    <property type="term" value="F:metallopeptidase activity"/>
    <property type="evidence" value="ECO:0007669"/>
    <property type="project" value="InterPro"/>
</dbReference>
<feature type="domain" description="ATLF-like" evidence="3">
    <location>
        <begin position="49"/>
        <end position="237"/>
    </location>
</feature>
<dbReference type="Gene3D" id="3.40.390.10">
    <property type="entry name" value="Collagenase (Catalytic Domain)"/>
    <property type="match status" value="1"/>
</dbReference>
<evidence type="ECO:0000313" key="4">
    <source>
        <dbReference type="EMBL" id="SNX68278.1"/>
    </source>
</evidence>
<dbReference type="OrthoDB" id="2615003at2"/>
<keyword evidence="2" id="KW-0964">Secreted</keyword>
<comment type="subcellular location">
    <subcellularLocation>
        <location evidence="1">Secreted</location>
    </subcellularLocation>
</comment>
<dbReference type="PROSITE" id="PS51995">
    <property type="entry name" value="ATLF"/>
    <property type="match status" value="1"/>
</dbReference>
<sequence>MPKYITFIFVLILPFSLFQSAEMMSPIGVQLKEISINSELKQNLSLDNPSLIESIVLLPDNHTYDEFEAAKMIMRLDNLPPEVLKRAVEEGIHVRLFNEELTDFPSTQHLKGVTPRGYEDRDTTWDEVPGIGGSELVLVKIGHSEKGDGHGSINLELHEFAHSLDHFVFGDVRLDIRFLTVWEQEAPFIFPGDSYFLSYPEEYFAETFAMYFYTQGSRTSLQELAPLTFEYITSITSF</sequence>
<accession>A0A285CMJ0</accession>
<dbReference type="Proteomes" id="UP000219546">
    <property type="component" value="Unassembled WGS sequence"/>
</dbReference>
<organism evidence="4 5">
    <name type="scientific">Bacillus oleivorans</name>
    <dbReference type="NCBI Taxonomy" id="1448271"/>
    <lineage>
        <taxon>Bacteria</taxon>
        <taxon>Bacillati</taxon>
        <taxon>Bacillota</taxon>
        <taxon>Bacilli</taxon>
        <taxon>Bacillales</taxon>
        <taxon>Bacillaceae</taxon>
        <taxon>Bacillus</taxon>
    </lineage>
</organism>
<gene>
    <name evidence="4" type="ORF">SAMN05877753_102447</name>
</gene>
<evidence type="ECO:0000313" key="5">
    <source>
        <dbReference type="Proteomes" id="UP000219546"/>
    </source>
</evidence>
<keyword evidence="5" id="KW-1185">Reference proteome</keyword>
<dbReference type="EMBL" id="OAOP01000002">
    <property type="protein sequence ID" value="SNX68278.1"/>
    <property type="molecule type" value="Genomic_DNA"/>
</dbReference>
<name>A0A285CMJ0_9BACI</name>
<protein>
    <recommendedName>
        <fullName evidence="3">ATLF-like domain-containing protein</fullName>
    </recommendedName>
</protein>
<dbReference type="SUPFAM" id="SSF55486">
    <property type="entry name" value="Metalloproteases ('zincins'), catalytic domain"/>
    <property type="match status" value="1"/>
</dbReference>
<reference evidence="4 5" key="1">
    <citation type="submission" date="2017-08" db="EMBL/GenBank/DDBJ databases">
        <authorList>
            <person name="de Groot N.N."/>
        </authorList>
    </citation>
    <scope>NUCLEOTIDE SEQUENCE [LARGE SCALE GENOMIC DNA]</scope>
    <source>
        <strain evidence="4 5">JC228</strain>
    </source>
</reference>
<evidence type="ECO:0000256" key="1">
    <source>
        <dbReference type="ARBA" id="ARBA00004613"/>
    </source>
</evidence>
<dbReference type="InterPro" id="IPR024079">
    <property type="entry name" value="MetalloPept_cat_dom_sf"/>
</dbReference>
<dbReference type="Pfam" id="PF07737">
    <property type="entry name" value="ATLF"/>
    <property type="match status" value="1"/>
</dbReference>